<feature type="domain" description="Glycosyltransferase 2-like" evidence="1">
    <location>
        <begin position="4"/>
        <end position="116"/>
    </location>
</feature>
<dbReference type="OrthoDB" id="1143197at2"/>
<proteinExistence type="predicted"/>
<protein>
    <submittedName>
        <fullName evidence="2">Glycosyltransferase family 2 protein</fullName>
    </submittedName>
</protein>
<organism evidence="2 3">
    <name type="scientific">Algibacter marinivivus</name>
    <dbReference type="NCBI Taxonomy" id="2100723"/>
    <lineage>
        <taxon>Bacteria</taxon>
        <taxon>Pseudomonadati</taxon>
        <taxon>Bacteroidota</taxon>
        <taxon>Flavobacteriia</taxon>
        <taxon>Flavobacteriales</taxon>
        <taxon>Flavobacteriaceae</taxon>
        <taxon>Algibacter</taxon>
    </lineage>
</organism>
<dbReference type="CDD" id="cd00761">
    <property type="entry name" value="Glyco_tranf_GTA_type"/>
    <property type="match status" value="1"/>
</dbReference>
<reference evidence="2 3" key="2">
    <citation type="submission" date="2018-05" db="EMBL/GenBank/DDBJ databases">
        <title>Algibacter marinivivus sp. nov., isolated from sample around a algae.</title>
        <authorList>
            <person name="Zhong X."/>
        </authorList>
    </citation>
    <scope>NUCLEOTIDE SEQUENCE [LARGE SCALE GENOMIC DNA]</scope>
    <source>
        <strain evidence="2 3">ZY111</strain>
    </source>
</reference>
<name>A0A2U2X4U5_9FLAO</name>
<evidence type="ECO:0000313" key="2">
    <source>
        <dbReference type="EMBL" id="PWH82801.1"/>
    </source>
</evidence>
<dbReference type="Proteomes" id="UP000245375">
    <property type="component" value="Unassembled WGS sequence"/>
</dbReference>
<dbReference type="RefSeq" id="WP_109353156.1">
    <property type="nucleotide sequence ID" value="NZ_QFRI01000002.1"/>
</dbReference>
<comment type="caution">
    <text evidence="2">The sequence shown here is derived from an EMBL/GenBank/DDBJ whole genome shotgun (WGS) entry which is preliminary data.</text>
</comment>
<dbReference type="InterPro" id="IPR001173">
    <property type="entry name" value="Glyco_trans_2-like"/>
</dbReference>
<dbReference type="Gene3D" id="3.90.550.10">
    <property type="entry name" value="Spore Coat Polysaccharide Biosynthesis Protein SpsA, Chain A"/>
    <property type="match status" value="1"/>
</dbReference>
<dbReference type="Pfam" id="PF00535">
    <property type="entry name" value="Glycos_transf_2"/>
    <property type="match status" value="1"/>
</dbReference>
<sequence length="294" mass="34286">MQISFLIVTKNRAEALAFTLNKLKLMLDLSIHEVLVGVDGCKETEAIIQDFNWVNWTVIEESISASPARNLLYKKAIGEIFIGLDDDAHPISTDFIKRIEESYSENENLGIIAFQEVRGIFKSDTEALEQSQSREAYLTNDFVGCGFSIKKTVYNKTEGFPVWIDIYGEEPALALEVLNLDYTILYEPEIKVNHRVDVEKRKLQGRNYFRFEKQLQNTLRYFLVYYPNPILSILKALLHNFKKYAIVDWNYFKSFIKVCFLIIFKLPKILKYRKPVKKDIIKLKQELKPLNYSA</sequence>
<dbReference type="EMBL" id="QFRI01000002">
    <property type="protein sequence ID" value="PWH82801.1"/>
    <property type="molecule type" value="Genomic_DNA"/>
</dbReference>
<dbReference type="InterPro" id="IPR029044">
    <property type="entry name" value="Nucleotide-diphossugar_trans"/>
</dbReference>
<dbReference type="AlphaFoldDB" id="A0A2U2X4U5"/>
<reference evidence="3" key="1">
    <citation type="submission" date="2018-05" db="EMBL/GenBank/DDBJ databases">
        <title>Algibacter marinivivus sp. nov., isolated from sample around a algae.</title>
        <authorList>
            <person name="Lu D."/>
        </authorList>
    </citation>
    <scope>NUCLEOTIDE SEQUENCE [LARGE SCALE GENOMIC DNA]</scope>
    <source>
        <strain evidence="3">ZY111</strain>
    </source>
</reference>
<evidence type="ECO:0000313" key="3">
    <source>
        <dbReference type="Proteomes" id="UP000245375"/>
    </source>
</evidence>
<keyword evidence="3" id="KW-1185">Reference proteome</keyword>
<dbReference type="GO" id="GO:0016740">
    <property type="term" value="F:transferase activity"/>
    <property type="evidence" value="ECO:0007669"/>
    <property type="project" value="UniProtKB-KW"/>
</dbReference>
<evidence type="ECO:0000259" key="1">
    <source>
        <dbReference type="Pfam" id="PF00535"/>
    </source>
</evidence>
<accession>A0A2U2X4U5</accession>
<keyword evidence="2" id="KW-0808">Transferase</keyword>
<gene>
    <name evidence="2" type="ORF">DIS18_11265</name>
</gene>
<dbReference type="SUPFAM" id="SSF53448">
    <property type="entry name" value="Nucleotide-diphospho-sugar transferases"/>
    <property type="match status" value="1"/>
</dbReference>